<keyword evidence="1" id="KW-1133">Transmembrane helix</keyword>
<comment type="caution">
    <text evidence="2">The sequence shown here is derived from an EMBL/GenBank/DDBJ whole genome shotgun (WGS) entry which is preliminary data.</text>
</comment>
<proteinExistence type="predicted"/>
<keyword evidence="3" id="KW-1185">Reference proteome</keyword>
<feature type="non-terminal residue" evidence="2">
    <location>
        <position position="102"/>
    </location>
</feature>
<organism evidence="2 3">
    <name type="scientific">Biomphalaria pfeifferi</name>
    <name type="common">Bloodfluke planorb</name>
    <name type="synonym">Freshwater snail</name>
    <dbReference type="NCBI Taxonomy" id="112525"/>
    <lineage>
        <taxon>Eukaryota</taxon>
        <taxon>Metazoa</taxon>
        <taxon>Spiralia</taxon>
        <taxon>Lophotrochozoa</taxon>
        <taxon>Mollusca</taxon>
        <taxon>Gastropoda</taxon>
        <taxon>Heterobranchia</taxon>
        <taxon>Euthyneura</taxon>
        <taxon>Panpulmonata</taxon>
        <taxon>Hygrophila</taxon>
        <taxon>Lymnaeoidea</taxon>
        <taxon>Planorbidae</taxon>
        <taxon>Biomphalaria</taxon>
    </lineage>
</organism>
<reference evidence="2" key="2">
    <citation type="submission" date="2023-04" db="EMBL/GenBank/DDBJ databases">
        <authorList>
            <person name="Bu L."/>
            <person name="Lu L."/>
            <person name="Laidemitt M.R."/>
            <person name="Zhang S.M."/>
            <person name="Mutuku M."/>
            <person name="Mkoji G."/>
            <person name="Steinauer M."/>
            <person name="Loker E.S."/>
        </authorList>
    </citation>
    <scope>NUCLEOTIDE SEQUENCE</scope>
    <source>
        <strain evidence="2">KasaAsao</strain>
        <tissue evidence="2">Whole Snail</tissue>
    </source>
</reference>
<dbReference type="AlphaFoldDB" id="A0AAD8BH63"/>
<evidence type="ECO:0000256" key="1">
    <source>
        <dbReference type="SAM" id="Phobius"/>
    </source>
</evidence>
<feature type="transmembrane region" description="Helical" evidence="1">
    <location>
        <begin position="72"/>
        <end position="92"/>
    </location>
</feature>
<feature type="non-terminal residue" evidence="2">
    <location>
        <position position="1"/>
    </location>
</feature>
<evidence type="ECO:0000313" key="3">
    <source>
        <dbReference type="Proteomes" id="UP001233172"/>
    </source>
</evidence>
<sequence>IFIEFHEAIDKTNKLSLLLTTSEAGDNRLSSLPVLLDYTVSSLGSEELISLKLSWQGEALSPQVARSQTEEIWTYAWPPTALLTLLLIGALFGHGRRRRGAR</sequence>
<dbReference type="Proteomes" id="UP001233172">
    <property type="component" value="Unassembled WGS sequence"/>
</dbReference>
<keyword evidence="1" id="KW-0812">Transmembrane</keyword>
<keyword evidence="1" id="KW-0472">Membrane</keyword>
<name>A0AAD8BH63_BIOPF</name>
<evidence type="ECO:0000313" key="2">
    <source>
        <dbReference type="EMBL" id="KAK0054521.1"/>
    </source>
</evidence>
<protein>
    <submittedName>
        <fullName evidence="2">Uncharacterized protein</fullName>
    </submittedName>
</protein>
<accession>A0AAD8BH63</accession>
<reference evidence="2" key="1">
    <citation type="journal article" date="2023" name="PLoS Negl. Trop. Dis.">
        <title>A genome sequence for Biomphalaria pfeifferi, the major vector snail for the human-infecting parasite Schistosoma mansoni.</title>
        <authorList>
            <person name="Bu L."/>
            <person name="Lu L."/>
            <person name="Laidemitt M.R."/>
            <person name="Zhang S.M."/>
            <person name="Mutuku M."/>
            <person name="Mkoji G."/>
            <person name="Steinauer M."/>
            <person name="Loker E.S."/>
        </authorList>
    </citation>
    <scope>NUCLEOTIDE SEQUENCE</scope>
    <source>
        <strain evidence="2">KasaAsao</strain>
    </source>
</reference>
<dbReference type="EMBL" id="JASAOG010000077">
    <property type="protein sequence ID" value="KAK0054521.1"/>
    <property type="molecule type" value="Genomic_DNA"/>
</dbReference>
<gene>
    <name evidence="2" type="ORF">Bpfe_016097</name>
</gene>